<reference evidence="2 3" key="1">
    <citation type="journal article" date="2019" name="Int. J. Syst. Evol. Microbiol.">
        <title>The Global Catalogue of Microorganisms (GCM) 10K type strain sequencing project: providing services to taxonomists for standard genome sequencing and annotation.</title>
        <authorList>
            <consortium name="The Broad Institute Genomics Platform"/>
            <consortium name="The Broad Institute Genome Sequencing Center for Infectious Disease"/>
            <person name="Wu L."/>
            <person name="Ma J."/>
        </authorList>
    </citation>
    <scope>NUCLEOTIDE SEQUENCE [LARGE SCALE GENOMIC DNA]</scope>
    <source>
        <strain evidence="2 3">DT92</strain>
    </source>
</reference>
<dbReference type="InterPro" id="IPR013783">
    <property type="entry name" value="Ig-like_fold"/>
</dbReference>
<name>A0ABD5XVA2_9EURY</name>
<dbReference type="AlphaFoldDB" id="A0ABD5XVA2"/>
<keyword evidence="3" id="KW-1185">Reference proteome</keyword>
<evidence type="ECO:0000256" key="1">
    <source>
        <dbReference type="SAM" id="MobiDB-lite"/>
    </source>
</evidence>
<evidence type="ECO:0000313" key="3">
    <source>
        <dbReference type="Proteomes" id="UP001596368"/>
    </source>
</evidence>
<sequence>MLSGTREIGRMGNGATRAVTVSIDVPADIAGGTHRIPVLVEYRDEDDRDEVVSRTVYATVRVQDRARFAVESVEAAAPVGGSGAVDVTIRNVGEEPATNAVLAFQSANSDLTFGQSATARRFVGGLAPNETRTVTVDATLSETAETREYAVDATVEYETVDGASAASRTLSFGVTPSPSRRSTSRASRARCASARRGSSPAP</sequence>
<dbReference type="PANTHER" id="PTHR35902">
    <property type="entry name" value="S-LAYER DOMAIN-LIKE PROTEIN-RELATED"/>
    <property type="match status" value="1"/>
</dbReference>
<feature type="compositionally biased region" description="Low complexity" evidence="1">
    <location>
        <begin position="176"/>
        <end position="202"/>
    </location>
</feature>
<protein>
    <submittedName>
        <fullName evidence="2">COG1361 S-layer family protein</fullName>
    </submittedName>
</protein>
<comment type="caution">
    <text evidence="2">The sequence shown here is derived from an EMBL/GenBank/DDBJ whole genome shotgun (WGS) entry which is preliminary data.</text>
</comment>
<accession>A0ABD5XVA2</accession>
<dbReference type="EMBL" id="JBHSZG010000001">
    <property type="protein sequence ID" value="MFC7137383.1"/>
    <property type="molecule type" value="Genomic_DNA"/>
</dbReference>
<organism evidence="2 3">
    <name type="scientific">Halobaculum litoreum</name>
    <dbReference type="NCBI Taxonomy" id="3031998"/>
    <lineage>
        <taxon>Archaea</taxon>
        <taxon>Methanobacteriati</taxon>
        <taxon>Methanobacteriota</taxon>
        <taxon>Stenosarchaea group</taxon>
        <taxon>Halobacteria</taxon>
        <taxon>Halobacteriales</taxon>
        <taxon>Haloferacaceae</taxon>
        <taxon>Halobaculum</taxon>
    </lineage>
</organism>
<gene>
    <name evidence="2" type="ORF">ACFQRB_14930</name>
</gene>
<dbReference type="Gene3D" id="2.60.40.10">
    <property type="entry name" value="Immunoglobulins"/>
    <property type="match status" value="1"/>
</dbReference>
<dbReference type="PANTHER" id="PTHR35902:SF3">
    <property type="entry name" value="NPCBM-ASSOCIATED, NEW3 DOMAIN OF ALPHA-GALACTOSIDASE"/>
    <property type="match status" value="1"/>
</dbReference>
<proteinExistence type="predicted"/>
<dbReference type="Proteomes" id="UP001596368">
    <property type="component" value="Unassembled WGS sequence"/>
</dbReference>
<feature type="region of interest" description="Disordered" evidence="1">
    <location>
        <begin position="171"/>
        <end position="202"/>
    </location>
</feature>
<evidence type="ECO:0000313" key="2">
    <source>
        <dbReference type="EMBL" id="MFC7137383.1"/>
    </source>
</evidence>